<evidence type="ECO:0000256" key="13">
    <source>
        <dbReference type="ARBA" id="ARBA00031543"/>
    </source>
</evidence>
<reference evidence="16 17" key="1">
    <citation type="submission" date="2017-04" db="EMBL/GenBank/DDBJ databases">
        <title>Genome sequencing of [Candida] sorbophila.</title>
        <authorList>
            <person name="Ahn J.O."/>
        </authorList>
    </citation>
    <scope>NUCLEOTIDE SEQUENCE [LARGE SCALE GENOMIC DNA]</scope>
    <source>
        <strain evidence="16 17">DS02</strain>
    </source>
</reference>
<dbReference type="GO" id="GO:0006679">
    <property type="term" value="P:glucosylceramide biosynthetic process"/>
    <property type="evidence" value="ECO:0007669"/>
    <property type="project" value="TreeGrafter"/>
</dbReference>
<dbReference type="GeneID" id="36516160"/>
<keyword evidence="17" id="KW-1185">Reference proteome</keyword>
<feature type="transmembrane region" description="Helical" evidence="15">
    <location>
        <begin position="320"/>
        <end position="339"/>
    </location>
</feature>
<dbReference type="EC" id="2.4.1.80" evidence="5"/>
<keyword evidence="11 15" id="KW-0472">Membrane</keyword>
<sequence length="426" mass="48203">MALNTWTATCAVFFTWYTFVVFISLLGVWGIYQRTKRVESLGKASEIEGDPIPVTILRPLKGIDPLLYDCLRSSFVQSYPFELIFCLASADDPAYQVVQQLLAEFPNTDAKVLVGDESYGPNPKVNNLTKGFKAAKHDLLWVLDSNVWVSPNTLGRAVRHFADPKVGLVHHVPIAVALGHGSGSRLEEMYLLTSHSKFYTGINELGIAPCVTGKSNLYRRSDLDRATSSLFGEGMQKFALYISEDHLIAEALWSTGLRTRLANEQAIQPIADATAQAYIDRRVRWIRVRKHMVVAATLVEPTTEVLLSGLIGAWTAGNLWFGGFSWLWLVIHVILWCSIDYLNFHNFTCFANISGQNRPFFTRQYFSPDHSMCGKPRKLTDWLPTWVGRELLALPIWIKSMCGSRIEWRNRPFKIRRDLVAEEITN</sequence>
<comment type="pathway">
    <text evidence="3">Sphingolipid metabolism.</text>
</comment>
<keyword evidence="9 15" id="KW-0812">Transmembrane</keyword>
<dbReference type="OrthoDB" id="1483400at2759"/>
<dbReference type="EMBL" id="NDIQ01000021">
    <property type="protein sequence ID" value="PRT54792.1"/>
    <property type="molecule type" value="Genomic_DNA"/>
</dbReference>
<protein>
    <recommendedName>
        <fullName evidence="6">Ceramide glucosyltransferase</fullName>
        <ecNumber evidence="5">2.4.1.80</ecNumber>
    </recommendedName>
    <alternativeName>
        <fullName evidence="13">Glucosylceramide synthase</fullName>
    </alternativeName>
    <alternativeName>
        <fullName evidence="14">UDP-glucose ceramide glucosyltransferase</fullName>
    </alternativeName>
    <alternativeName>
        <fullName evidence="12">UDP-glucose:N-acylsphingosine D-glucosyltransferase</fullName>
    </alternativeName>
</protein>
<comment type="similarity">
    <text evidence="4">Belongs to the glycosyltransferase 2 family.</text>
</comment>
<dbReference type="RefSeq" id="XP_024664737.1">
    <property type="nucleotide sequence ID" value="XM_024808969.1"/>
</dbReference>
<evidence type="ECO:0000313" key="17">
    <source>
        <dbReference type="Proteomes" id="UP000238350"/>
    </source>
</evidence>
<evidence type="ECO:0000256" key="10">
    <source>
        <dbReference type="ARBA" id="ARBA00022989"/>
    </source>
</evidence>
<feature type="transmembrane region" description="Helical" evidence="15">
    <location>
        <begin position="6"/>
        <end position="32"/>
    </location>
</feature>
<proteinExistence type="inferred from homology"/>
<dbReference type="GO" id="GO:0008120">
    <property type="term" value="F:ceramide glucosyltransferase activity"/>
    <property type="evidence" value="ECO:0007669"/>
    <property type="project" value="UniProtKB-EC"/>
</dbReference>
<dbReference type="AlphaFoldDB" id="A0A2T0FIG4"/>
<evidence type="ECO:0000256" key="5">
    <source>
        <dbReference type="ARBA" id="ARBA00012699"/>
    </source>
</evidence>
<evidence type="ECO:0000256" key="9">
    <source>
        <dbReference type="ARBA" id="ARBA00022692"/>
    </source>
</evidence>
<evidence type="ECO:0000256" key="1">
    <source>
        <dbReference type="ARBA" id="ARBA00004141"/>
    </source>
</evidence>
<dbReference type="Proteomes" id="UP000238350">
    <property type="component" value="Unassembled WGS sequence"/>
</dbReference>
<comment type="subcellular location">
    <subcellularLocation>
        <location evidence="1">Membrane</location>
        <topology evidence="1">Multi-pass membrane protein</topology>
    </subcellularLocation>
</comment>
<evidence type="ECO:0000313" key="16">
    <source>
        <dbReference type="EMBL" id="PRT54792.1"/>
    </source>
</evidence>
<comment type="pathway">
    <text evidence="2">Lipid metabolism; sphingolipid metabolism.</text>
</comment>
<evidence type="ECO:0000256" key="3">
    <source>
        <dbReference type="ARBA" id="ARBA00004991"/>
    </source>
</evidence>
<comment type="caution">
    <text evidence="16">The sequence shown here is derived from an EMBL/GenBank/DDBJ whole genome shotgun (WGS) entry which is preliminary data.</text>
</comment>
<evidence type="ECO:0000256" key="14">
    <source>
        <dbReference type="ARBA" id="ARBA00032575"/>
    </source>
</evidence>
<evidence type="ECO:0000256" key="12">
    <source>
        <dbReference type="ARBA" id="ARBA00031017"/>
    </source>
</evidence>
<dbReference type="InterPro" id="IPR029044">
    <property type="entry name" value="Nucleotide-diphossugar_trans"/>
</dbReference>
<evidence type="ECO:0000256" key="11">
    <source>
        <dbReference type="ARBA" id="ARBA00023136"/>
    </source>
</evidence>
<evidence type="ECO:0000256" key="15">
    <source>
        <dbReference type="SAM" id="Phobius"/>
    </source>
</evidence>
<feature type="transmembrane region" description="Helical" evidence="15">
    <location>
        <begin position="292"/>
        <end position="314"/>
    </location>
</feature>
<evidence type="ECO:0000256" key="4">
    <source>
        <dbReference type="ARBA" id="ARBA00006739"/>
    </source>
</evidence>
<dbReference type="Gene3D" id="3.90.550.10">
    <property type="entry name" value="Spore Coat Polysaccharide Biosynthesis Protein SpsA, Chain A"/>
    <property type="match status" value="1"/>
</dbReference>
<dbReference type="GO" id="GO:0016020">
    <property type="term" value="C:membrane"/>
    <property type="evidence" value="ECO:0007669"/>
    <property type="project" value="UniProtKB-SubCell"/>
</dbReference>
<evidence type="ECO:0000256" key="6">
    <source>
        <dbReference type="ARBA" id="ARBA00019988"/>
    </source>
</evidence>
<evidence type="ECO:0000256" key="2">
    <source>
        <dbReference type="ARBA" id="ARBA00004760"/>
    </source>
</evidence>
<dbReference type="PANTHER" id="PTHR12726:SF0">
    <property type="entry name" value="CERAMIDE GLUCOSYLTRANSFERASE"/>
    <property type="match status" value="1"/>
</dbReference>
<organism evidence="16 17">
    <name type="scientific">Wickerhamiella sorbophila</name>
    <dbReference type="NCBI Taxonomy" id="45607"/>
    <lineage>
        <taxon>Eukaryota</taxon>
        <taxon>Fungi</taxon>
        <taxon>Dikarya</taxon>
        <taxon>Ascomycota</taxon>
        <taxon>Saccharomycotina</taxon>
        <taxon>Dipodascomycetes</taxon>
        <taxon>Dipodascales</taxon>
        <taxon>Trichomonascaceae</taxon>
        <taxon>Wickerhamiella</taxon>
    </lineage>
</organism>
<evidence type="ECO:0000256" key="8">
    <source>
        <dbReference type="ARBA" id="ARBA00022679"/>
    </source>
</evidence>
<evidence type="ECO:0000256" key="7">
    <source>
        <dbReference type="ARBA" id="ARBA00022676"/>
    </source>
</evidence>
<dbReference type="Pfam" id="PF13506">
    <property type="entry name" value="Glyco_transf_21"/>
    <property type="match status" value="1"/>
</dbReference>
<dbReference type="UniPathway" id="UPA00222"/>
<dbReference type="CDD" id="cd02520">
    <property type="entry name" value="Glucosylceramide_synthase"/>
    <property type="match status" value="1"/>
</dbReference>
<gene>
    <name evidence="16" type="ORF">B9G98_02412</name>
</gene>
<dbReference type="InterPro" id="IPR025993">
    <property type="entry name" value="Ceramide_glucosylTrfase"/>
</dbReference>
<dbReference type="STRING" id="45607.A0A2T0FIG4"/>
<keyword evidence="7" id="KW-0328">Glycosyltransferase</keyword>
<dbReference type="SUPFAM" id="SSF53448">
    <property type="entry name" value="Nucleotide-diphospho-sugar transferases"/>
    <property type="match status" value="1"/>
</dbReference>
<dbReference type="PANTHER" id="PTHR12726">
    <property type="entry name" value="CERAMIDE GLUCOSYLTRANSFERASE"/>
    <property type="match status" value="1"/>
</dbReference>
<keyword evidence="8 16" id="KW-0808">Transferase</keyword>
<accession>A0A2T0FIG4</accession>
<name>A0A2T0FIG4_9ASCO</name>
<keyword evidence="10 15" id="KW-1133">Transmembrane helix</keyword>